<dbReference type="AlphaFoldDB" id="A0A4U1J662"/>
<sequence>MATTKRAAPRPKRAPETAAAATKPEAAAPPVKRARRKKGPAEGSRGLPAGVLLAGPVPPEIDALTRAIQEDGGSVLAVYRDPLGAHPTVLAGLPLERVEPTPFQRDLSEAHANKLAAVIDKIGSFLDPIIAFRRPDGRYWTPNGRHRLEAMKRLGGRALVALVVPDERVAYQILALNTEKAHNVHERALEVIRMARSLAEAGADRTEADFSFEFEEPALLTLGLCYEARPRFSGGSYHGLLRATDAFLDLPLEDALARREAQAQKLLALDDRVTTIAAALKARGFESPFLKPFVVARLNPLRFRRGATMAVDELLDRMLDAARSFDVGRVRHEQIARTGGPPLEEAA</sequence>
<comment type="caution">
    <text evidence="3">The sequence shown here is derived from an EMBL/GenBank/DDBJ whole genome shotgun (WGS) entry which is preliminary data.</text>
</comment>
<dbReference type="SMART" id="SM00470">
    <property type="entry name" value="ParB"/>
    <property type="match status" value="1"/>
</dbReference>
<keyword evidence="4" id="KW-1185">Reference proteome</keyword>
<evidence type="ECO:0000313" key="4">
    <source>
        <dbReference type="Proteomes" id="UP000309215"/>
    </source>
</evidence>
<protein>
    <submittedName>
        <fullName evidence="3">Chromosome partitioning protein ParB</fullName>
    </submittedName>
</protein>
<dbReference type="SUPFAM" id="SSF110849">
    <property type="entry name" value="ParB/Sulfiredoxin"/>
    <property type="match status" value="1"/>
</dbReference>
<dbReference type="InterPro" id="IPR003115">
    <property type="entry name" value="ParB_N"/>
</dbReference>
<evidence type="ECO:0000259" key="2">
    <source>
        <dbReference type="SMART" id="SM00470"/>
    </source>
</evidence>
<evidence type="ECO:0000256" key="1">
    <source>
        <dbReference type="SAM" id="MobiDB-lite"/>
    </source>
</evidence>
<dbReference type="Proteomes" id="UP000309215">
    <property type="component" value="Unassembled WGS sequence"/>
</dbReference>
<proteinExistence type="predicted"/>
<organism evidence="3 4">
    <name type="scientific">Polyangium fumosum</name>
    <dbReference type="NCBI Taxonomy" id="889272"/>
    <lineage>
        <taxon>Bacteria</taxon>
        <taxon>Pseudomonadati</taxon>
        <taxon>Myxococcota</taxon>
        <taxon>Polyangia</taxon>
        <taxon>Polyangiales</taxon>
        <taxon>Polyangiaceae</taxon>
        <taxon>Polyangium</taxon>
    </lineage>
</organism>
<feature type="region of interest" description="Disordered" evidence="1">
    <location>
        <begin position="1"/>
        <end position="51"/>
    </location>
</feature>
<accession>A0A4U1J662</accession>
<dbReference type="RefSeq" id="WP_136932139.1">
    <property type="nucleotide sequence ID" value="NZ_SSMQ01000033.1"/>
</dbReference>
<dbReference type="EMBL" id="SSMQ01000033">
    <property type="protein sequence ID" value="TKD02733.1"/>
    <property type="molecule type" value="Genomic_DNA"/>
</dbReference>
<dbReference type="Gene3D" id="3.90.1530.10">
    <property type="entry name" value="Conserved hypothetical protein from pyrococcus furiosus pfu- 392566-001, ParB domain"/>
    <property type="match status" value="1"/>
</dbReference>
<dbReference type="InterPro" id="IPR036086">
    <property type="entry name" value="ParB/Sulfiredoxin_sf"/>
</dbReference>
<reference evidence="3 4" key="1">
    <citation type="submission" date="2019-04" db="EMBL/GenBank/DDBJ databases">
        <authorList>
            <person name="Li Y."/>
            <person name="Wang J."/>
        </authorList>
    </citation>
    <scope>NUCLEOTIDE SEQUENCE [LARGE SCALE GENOMIC DNA]</scope>
    <source>
        <strain evidence="3 4">DSM 14668</strain>
    </source>
</reference>
<feature type="compositionally biased region" description="Low complexity" evidence="1">
    <location>
        <begin position="16"/>
        <end position="31"/>
    </location>
</feature>
<evidence type="ECO:0000313" key="3">
    <source>
        <dbReference type="EMBL" id="TKD02733.1"/>
    </source>
</evidence>
<feature type="domain" description="ParB-like N-terminal" evidence="2">
    <location>
        <begin position="91"/>
        <end position="178"/>
    </location>
</feature>
<name>A0A4U1J662_9BACT</name>
<gene>
    <name evidence="3" type="ORF">E8A74_27930</name>
</gene>
<dbReference type="OrthoDB" id="9770440at2"/>